<accession>A0A8H7BVQ5</accession>
<keyword evidence="2" id="KW-1185">Reference proteome</keyword>
<dbReference type="OrthoDB" id="2350158at2759"/>
<dbReference type="Proteomes" id="UP000605846">
    <property type="component" value="Unassembled WGS sequence"/>
</dbReference>
<dbReference type="AlphaFoldDB" id="A0A8H7BVQ5"/>
<organism evidence="1 2">
    <name type="scientific">Apophysomyces ossiformis</name>
    <dbReference type="NCBI Taxonomy" id="679940"/>
    <lineage>
        <taxon>Eukaryota</taxon>
        <taxon>Fungi</taxon>
        <taxon>Fungi incertae sedis</taxon>
        <taxon>Mucoromycota</taxon>
        <taxon>Mucoromycotina</taxon>
        <taxon>Mucoromycetes</taxon>
        <taxon>Mucorales</taxon>
        <taxon>Mucorineae</taxon>
        <taxon>Mucoraceae</taxon>
        <taxon>Apophysomyces</taxon>
    </lineage>
</organism>
<gene>
    <name evidence="1" type="ORF">EC973_006916</name>
</gene>
<name>A0A8H7BVQ5_9FUNG</name>
<dbReference type="EMBL" id="JABAYA010000047">
    <property type="protein sequence ID" value="KAF7727917.1"/>
    <property type="molecule type" value="Genomic_DNA"/>
</dbReference>
<evidence type="ECO:0000313" key="2">
    <source>
        <dbReference type="Proteomes" id="UP000605846"/>
    </source>
</evidence>
<evidence type="ECO:0000313" key="1">
    <source>
        <dbReference type="EMBL" id="KAF7727917.1"/>
    </source>
</evidence>
<comment type="caution">
    <text evidence="1">The sequence shown here is derived from an EMBL/GenBank/DDBJ whole genome shotgun (WGS) entry which is preliminary data.</text>
</comment>
<reference evidence="1" key="1">
    <citation type="submission" date="2020-01" db="EMBL/GenBank/DDBJ databases">
        <title>Genome Sequencing of Three Apophysomyces-Like Fungal Strains Confirms a Novel Fungal Genus in the Mucoromycota with divergent Burkholderia-like Endosymbiotic Bacteria.</title>
        <authorList>
            <person name="Stajich J.E."/>
            <person name="Macias A.M."/>
            <person name="Carter-House D."/>
            <person name="Lovett B."/>
            <person name="Kasson L.R."/>
            <person name="Berry K."/>
            <person name="Grigoriev I."/>
            <person name="Chang Y."/>
            <person name="Spatafora J."/>
            <person name="Kasson M.T."/>
        </authorList>
    </citation>
    <scope>NUCLEOTIDE SEQUENCE</scope>
    <source>
        <strain evidence="1">NRRL A-21654</strain>
    </source>
</reference>
<proteinExistence type="predicted"/>
<protein>
    <submittedName>
        <fullName evidence="1">Uncharacterized protein</fullName>
    </submittedName>
</protein>
<sequence>MVTPAEHVVLPPVVRSKQIQPRDTLPSIRSLYPEIEERRHHFRTTSLPLVLPSEEQRLSMTVLLDAIDLEQRMRLFYKEQCVKSVIRDHMNCRKPSGKMTFKASSRFLQHSLRRRSKSAPGAPLAYYYTASARWSVPGSGLNDNMPTVAVAKSIVEKHIDCARRRG</sequence>